<comment type="caution">
    <text evidence="2">The sequence shown here is derived from an EMBL/GenBank/DDBJ whole genome shotgun (WGS) entry which is preliminary data.</text>
</comment>
<organism evidence="2 3">
    <name type="scientific">Artemisia annua</name>
    <name type="common">Sweet wormwood</name>
    <dbReference type="NCBI Taxonomy" id="35608"/>
    <lineage>
        <taxon>Eukaryota</taxon>
        <taxon>Viridiplantae</taxon>
        <taxon>Streptophyta</taxon>
        <taxon>Embryophyta</taxon>
        <taxon>Tracheophyta</taxon>
        <taxon>Spermatophyta</taxon>
        <taxon>Magnoliopsida</taxon>
        <taxon>eudicotyledons</taxon>
        <taxon>Gunneridae</taxon>
        <taxon>Pentapetalae</taxon>
        <taxon>asterids</taxon>
        <taxon>campanulids</taxon>
        <taxon>Asterales</taxon>
        <taxon>Asteraceae</taxon>
        <taxon>Asteroideae</taxon>
        <taxon>Anthemideae</taxon>
        <taxon>Artemisiinae</taxon>
        <taxon>Artemisia</taxon>
    </lineage>
</organism>
<reference evidence="2 3" key="1">
    <citation type="journal article" date="2018" name="Mol. Plant">
        <title>The genome of Artemisia annua provides insight into the evolution of Asteraceae family and artemisinin biosynthesis.</title>
        <authorList>
            <person name="Shen Q."/>
            <person name="Zhang L."/>
            <person name="Liao Z."/>
            <person name="Wang S."/>
            <person name="Yan T."/>
            <person name="Shi P."/>
            <person name="Liu M."/>
            <person name="Fu X."/>
            <person name="Pan Q."/>
            <person name="Wang Y."/>
            <person name="Lv Z."/>
            <person name="Lu X."/>
            <person name="Zhang F."/>
            <person name="Jiang W."/>
            <person name="Ma Y."/>
            <person name="Chen M."/>
            <person name="Hao X."/>
            <person name="Li L."/>
            <person name="Tang Y."/>
            <person name="Lv G."/>
            <person name="Zhou Y."/>
            <person name="Sun X."/>
            <person name="Brodelius P.E."/>
            <person name="Rose J.K.C."/>
            <person name="Tang K."/>
        </authorList>
    </citation>
    <scope>NUCLEOTIDE SEQUENCE [LARGE SCALE GENOMIC DNA]</scope>
    <source>
        <strain evidence="3">cv. Huhao1</strain>
        <tissue evidence="2">Leaf</tissue>
    </source>
</reference>
<feature type="compositionally biased region" description="Basic and acidic residues" evidence="1">
    <location>
        <begin position="144"/>
        <end position="153"/>
    </location>
</feature>
<dbReference type="EMBL" id="PKPP01011077">
    <property type="protein sequence ID" value="PWA44827.1"/>
    <property type="molecule type" value="Genomic_DNA"/>
</dbReference>
<dbReference type="Proteomes" id="UP000245207">
    <property type="component" value="Unassembled WGS sequence"/>
</dbReference>
<name>A0A2U1L738_ARTAN</name>
<evidence type="ECO:0000256" key="1">
    <source>
        <dbReference type="SAM" id="MobiDB-lite"/>
    </source>
</evidence>
<dbReference type="STRING" id="35608.A0A2U1L738"/>
<dbReference type="AlphaFoldDB" id="A0A2U1L738"/>
<proteinExistence type="predicted"/>
<evidence type="ECO:0000313" key="3">
    <source>
        <dbReference type="Proteomes" id="UP000245207"/>
    </source>
</evidence>
<feature type="region of interest" description="Disordered" evidence="1">
    <location>
        <begin position="113"/>
        <end position="153"/>
    </location>
</feature>
<keyword evidence="3" id="KW-1185">Reference proteome</keyword>
<evidence type="ECO:0000313" key="2">
    <source>
        <dbReference type="EMBL" id="PWA44827.1"/>
    </source>
</evidence>
<accession>A0A2U1L738</accession>
<gene>
    <name evidence="2" type="ORF">CTI12_AA523010</name>
</gene>
<protein>
    <submittedName>
        <fullName evidence="2">IQ motif, EF-hand binding site</fullName>
    </submittedName>
</protein>
<sequence length="153" mass="17003">MKLLVRVTKIKECPSKANAQPARFSPASSCLASKCWYFSNGEYVKAGLSELGNWCYKATKDVRLLVCTFGFGRAEPHNASLWILGTHQRPNKTVDEIIHDLCPKMLISTPVEASDSHMTKGACSGSKSCSRRTKRPAQQKQPTRRTESDVKTL</sequence>